<proteinExistence type="predicted"/>
<organism evidence="1 2">
    <name type="scientific">Trichinella pseudospiralis</name>
    <name type="common">Parasitic roundworm</name>
    <dbReference type="NCBI Taxonomy" id="6337"/>
    <lineage>
        <taxon>Eukaryota</taxon>
        <taxon>Metazoa</taxon>
        <taxon>Ecdysozoa</taxon>
        <taxon>Nematoda</taxon>
        <taxon>Enoplea</taxon>
        <taxon>Dorylaimia</taxon>
        <taxon>Trichinellida</taxon>
        <taxon>Trichinellidae</taxon>
        <taxon>Trichinella</taxon>
    </lineage>
</organism>
<sequence>MTIRLSEGNSVLSLAMAIVVELARYADIKTVMDGNKQYEYISHTRSSGDPAQDEVNCIPIPSPRHNRSIFKNS</sequence>
<dbReference type="AlphaFoldDB" id="A0A0V0XIG1"/>
<reference evidence="1 2" key="1">
    <citation type="submission" date="2015-01" db="EMBL/GenBank/DDBJ databases">
        <title>Evolution of Trichinella species and genotypes.</title>
        <authorList>
            <person name="Korhonen P.K."/>
            <person name="Edoardo P."/>
            <person name="Giuseppe L.R."/>
            <person name="Gasser R.B."/>
        </authorList>
    </citation>
    <scope>NUCLEOTIDE SEQUENCE [LARGE SCALE GENOMIC DNA]</scope>
    <source>
        <strain evidence="1">ISS141</strain>
    </source>
</reference>
<dbReference type="Proteomes" id="UP000054815">
    <property type="component" value="Unassembled WGS sequence"/>
</dbReference>
<dbReference type="EMBL" id="JYDU01000272">
    <property type="protein sequence ID" value="KRX87668.1"/>
    <property type="molecule type" value="Genomic_DNA"/>
</dbReference>
<evidence type="ECO:0000313" key="2">
    <source>
        <dbReference type="Proteomes" id="UP000054815"/>
    </source>
</evidence>
<name>A0A0V0XIG1_TRIPS</name>
<comment type="caution">
    <text evidence="1">The sequence shown here is derived from an EMBL/GenBank/DDBJ whole genome shotgun (WGS) entry which is preliminary data.</text>
</comment>
<gene>
    <name evidence="1" type="ORF">T4E_3646</name>
</gene>
<evidence type="ECO:0000313" key="1">
    <source>
        <dbReference type="EMBL" id="KRX87668.1"/>
    </source>
</evidence>
<accession>A0A0V0XIG1</accession>
<protein>
    <submittedName>
        <fullName evidence="1">Uncharacterized protein</fullName>
    </submittedName>
</protein>